<evidence type="ECO:0000313" key="8">
    <source>
        <dbReference type="Proteomes" id="UP000814243"/>
    </source>
</evidence>
<organism evidence="7 8">
    <name type="scientific">Spodoptera exigua</name>
    <name type="common">Beet armyworm</name>
    <name type="synonym">Noctua fulgens</name>
    <dbReference type="NCBI Taxonomy" id="7107"/>
    <lineage>
        <taxon>Eukaryota</taxon>
        <taxon>Metazoa</taxon>
        <taxon>Ecdysozoa</taxon>
        <taxon>Arthropoda</taxon>
        <taxon>Hexapoda</taxon>
        <taxon>Insecta</taxon>
        <taxon>Pterygota</taxon>
        <taxon>Neoptera</taxon>
        <taxon>Endopterygota</taxon>
        <taxon>Lepidoptera</taxon>
        <taxon>Glossata</taxon>
        <taxon>Ditrysia</taxon>
        <taxon>Noctuoidea</taxon>
        <taxon>Noctuidae</taxon>
        <taxon>Amphipyrinae</taxon>
        <taxon>Spodoptera</taxon>
    </lineage>
</organism>
<keyword evidence="3" id="KW-0862">Zinc</keyword>
<dbReference type="InterPro" id="IPR006612">
    <property type="entry name" value="THAP_Znf"/>
</dbReference>
<proteinExistence type="predicted"/>
<accession>A0A922SCF9</accession>
<evidence type="ECO:0000256" key="2">
    <source>
        <dbReference type="ARBA" id="ARBA00022771"/>
    </source>
</evidence>
<protein>
    <recommendedName>
        <fullName evidence="6">THAP-type domain-containing protein</fullName>
    </recommendedName>
</protein>
<dbReference type="EMBL" id="JACEFF010000719">
    <property type="protein sequence ID" value="KAH9632253.1"/>
    <property type="molecule type" value="Genomic_DNA"/>
</dbReference>
<evidence type="ECO:0000256" key="1">
    <source>
        <dbReference type="ARBA" id="ARBA00022723"/>
    </source>
</evidence>
<evidence type="ECO:0000256" key="4">
    <source>
        <dbReference type="ARBA" id="ARBA00023125"/>
    </source>
</evidence>
<keyword evidence="1" id="KW-0479">Metal-binding</keyword>
<evidence type="ECO:0000256" key="5">
    <source>
        <dbReference type="SAM" id="MobiDB-lite"/>
    </source>
</evidence>
<evidence type="ECO:0000313" key="7">
    <source>
        <dbReference type="EMBL" id="KAH9632253.1"/>
    </source>
</evidence>
<dbReference type="SUPFAM" id="SSF57716">
    <property type="entry name" value="Glucocorticoid receptor-like (DNA-binding domain)"/>
    <property type="match status" value="1"/>
</dbReference>
<evidence type="ECO:0000259" key="6">
    <source>
        <dbReference type="Pfam" id="PF05485"/>
    </source>
</evidence>
<dbReference type="AlphaFoldDB" id="A0A922SCF9"/>
<name>A0A922SCF9_SPOEX</name>
<dbReference type="Proteomes" id="UP000814243">
    <property type="component" value="Unassembled WGS sequence"/>
</dbReference>
<dbReference type="Pfam" id="PF05485">
    <property type="entry name" value="THAP"/>
    <property type="match status" value="1"/>
</dbReference>
<gene>
    <name evidence="7" type="ORF">HF086_002888</name>
</gene>
<comment type="caution">
    <text evidence="7">The sequence shown here is derived from an EMBL/GenBank/DDBJ whole genome shotgun (WGS) entry which is preliminary data.</text>
</comment>
<evidence type="ECO:0000256" key="3">
    <source>
        <dbReference type="ARBA" id="ARBA00022833"/>
    </source>
</evidence>
<keyword evidence="2" id="KW-0863">Zinc-finger</keyword>
<reference evidence="7" key="1">
    <citation type="journal article" date="2021" name="G3 (Bethesda)">
        <title>Genome and transcriptome analysis of the beet armyworm Spodoptera exigua reveals targets for pest control. .</title>
        <authorList>
            <person name="Simon S."/>
            <person name="Breeschoten T."/>
            <person name="Jansen H.J."/>
            <person name="Dirks R.P."/>
            <person name="Schranz M.E."/>
            <person name="Ros V.I.D."/>
        </authorList>
    </citation>
    <scope>NUCLEOTIDE SEQUENCE</scope>
    <source>
        <strain evidence="7">TB_SE_WUR_2020</strain>
    </source>
</reference>
<dbReference type="GO" id="GO:0003677">
    <property type="term" value="F:DNA binding"/>
    <property type="evidence" value="ECO:0007669"/>
    <property type="project" value="UniProtKB-KW"/>
</dbReference>
<feature type="region of interest" description="Disordered" evidence="5">
    <location>
        <begin position="177"/>
        <end position="196"/>
    </location>
</feature>
<dbReference type="GO" id="GO:0008270">
    <property type="term" value="F:zinc ion binding"/>
    <property type="evidence" value="ECO:0007669"/>
    <property type="project" value="UniProtKB-KW"/>
</dbReference>
<feature type="domain" description="THAP-type" evidence="6">
    <location>
        <begin position="14"/>
        <end position="75"/>
    </location>
</feature>
<sequence>MSSHEGDRDLVNFVHKFPNPVKDRQLFNTWVYSIGGDILQLENNHIFKYRRVCHVHFEPKYWCRNNRLAKGAVSTKNMPGLSCSKFSMEKRALRPLQMSKPSTSKEPVPPHIYPQSSNIDVQMKENLAENDNLSKVAGSDINEGSVDHFYNEHMSEASCSDNIAYGTLDHQNKKMSEVIPNSNDKGSKIIRPMLKD</sequence>
<keyword evidence="4" id="KW-0238">DNA-binding</keyword>